<evidence type="ECO:0000313" key="4">
    <source>
        <dbReference type="EMBL" id="TCS96193.1"/>
    </source>
</evidence>
<dbReference type="Gene3D" id="3.30.70.100">
    <property type="match status" value="1"/>
</dbReference>
<dbReference type="Pfam" id="PF17773">
    <property type="entry name" value="UPF0176_N"/>
    <property type="match status" value="1"/>
</dbReference>
<reference evidence="4 5" key="1">
    <citation type="submission" date="2019-03" db="EMBL/GenBank/DDBJ databases">
        <title>Genomic Encyclopedia of Type Strains, Phase IV (KMG-IV): sequencing the most valuable type-strain genomes for metagenomic binning, comparative biology and taxonomic classification.</title>
        <authorList>
            <person name="Goeker M."/>
        </authorList>
    </citation>
    <scope>NUCLEOTIDE SEQUENCE [LARGE SCALE GENOMIC DNA]</scope>
    <source>
        <strain evidence="4 5">DSM 21944</strain>
    </source>
</reference>
<protein>
    <recommendedName>
        <fullName evidence="1">tRNA uridine(34) hydroxylase</fullName>
        <ecNumber evidence="1">1.14.-.-</ecNumber>
    </recommendedName>
    <alternativeName>
        <fullName evidence="1">tRNA hydroxylation protein O</fullName>
    </alternativeName>
</protein>
<keyword evidence="1" id="KW-0819">tRNA processing</keyword>
<organism evidence="4 5">
    <name type="scientific">Pseudofulvimonas gallinarii</name>
    <dbReference type="NCBI Taxonomy" id="634155"/>
    <lineage>
        <taxon>Bacteria</taxon>
        <taxon>Pseudomonadati</taxon>
        <taxon>Pseudomonadota</taxon>
        <taxon>Gammaproteobacteria</taxon>
        <taxon>Lysobacterales</taxon>
        <taxon>Rhodanobacteraceae</taxon>
        <taxon>Pseudofulvimonas</taxon>
    </lineage>
</organism>
<comment type="function">
    <text evidence="1">Catalyzes oxygen-dependent 5-hydroxyuridine (ho5U) modification at position 34 in tRNAs.</text>
</comment>
<dbReference type="RefSeq" id="WP_123522375.1">
    <property type="nucleotide sequence ID" value="NZ_JBHLWF010000019.1"/>
</dbReference>
<keyword evidence="1" id="KW-0560">Oxidoreductase</keyword>
<dbReference type="AlphaFoldDB" id="A0A4R3L8S2"/>
<dbReference type="EC" id="1.14.-.-" evidence="1"/>
<feature type="domain" description="Rhodanese" evidence="3">
    <location>
        <begin position="124"/>
        <end position="217"/>
    </location>
</feature>
<keyword evidence="5" id="KW-1185">Reference proteome</keyword>
<dbReference type="PROSITE" id="PS50206">
    <property type="entry name" value="RHODANESE_3"/>
    <property type="match status" value="1"/>
</dbReference>
<dbReference type="InterPro" id="IPR040503">
    <property type="entry name" value="TRHO_N"/>
</dbReference>
<dbReference type="Pfam" id="PF00581">
    <property type="entry name" value="Rhodanese"/>
    <property type="match status" value="1"/>
</dbReference>
<sequence>MNCTAAIAAAFYHFATLPDYADKRAPLQALCAQRAVTGTILLAAEGVNGTIAGAPDAVRAVLDWLRTDPRLAAMEHKESPAGRTPFHRMKVRLKREIVSLGVPVDVAGNAGTYVDPGDWNALIDDPEVVLVDTRNDYEVAIGSFPGALNPGTRSFSELPAWVEQHPELRGRKIAMFCTGGIRCEKSTALLRLHGFDEVYHLRGGILKYLETVPAQDNRWQGECFVFDERVSVGHGLTQGPHTLCRSCRHPLAADDRASPLYEEGIACARCHHTLDPGRRASLAERQRQVALAASRGQRHVGARLAGETRSSPTDSKKLSDQVEQSI</sequence>
<dbReference type="Proteomes" id="UP000294599">
    <property type="component" value="Unassembled WGS sequence"/>
</dbReference>
<proteinExistence type="inferred from homology"/>
<dbReference type="InterPro" id="IPR036873">
    <property type="entry name" value="Rhodanese-like_dom_sf"/>
</dbReference>
<comment type="catalytic activity">
    <reaction evidence="1">
        <text>uridine(34) in tRNA + AH2 + O2 = 5-hydroxyuridine(34) in tRNA + A + H2O</text>
        <dbReference type="Rhea" id="RHEA:64224"/>
        <dbReference type="Rhea" id="RHEA-COMP:11727"/>
        <dbReference type="Rhea" id="RHEA-COMP:13381"/>
        <dbReference type="ChEBI" id="CHEBI:13193"/>
        <dbReference type="ChEBI" id="CHEBI:15377"/>
        <dbReference type="ChEBI" id="CHEBI:15379"/>
        <dbReference type="ChEBI" id="CHEBI:17499"/>
        <dbReference type="ChEBI" id="CHEBI:65315"/>
        <dbReference type="ChEBI" id="CHEBI:136877"/>
    </reaction>
</comment>
<gene>
    <name evidence="1" type="primary">trhO</name>
    <name evidence="4" type="ORF">EDC25_11647</name>
</gene>
<evidence type="ECO:0000259" key="3">
    <source>
        <dbReference type="PROSITE" id="PS50206"/>
    </source>
</evidence>
<dbReference type="SMART" id="SM00450">
    <property type="entry name" value="RHOD"/>
    <property type="match status" value="1"/>
</dbReference>
<dbReference type="InterPro" id="IPR001763">
    <property type="entry name" value="Rhodanese-like_dom"/>
</dbReference>
<dbReference type="Gene3D" id="3.40.250.10">
    <property type="entry name" value="Rhodanese-like domain"/>
    <property type="match status" value="1"/>
</dbReference>
<accession>A0A4R3L8S2</accession>
<dbReference type="GO" id="GO:0006400">
    <property type="term" value="P:tRNA modification"/>
    <property type="evidence" value="ECO:0007669"/>
    <property type="project" value="UniProtKB-UniRule"/>
</dbReference>
<dbReference type="GO" id="GO:0016705">
    <property type="term" value="F:oxidoreductase activity, acting on paired donors, with incorporation or reduction of molecular oxygen"/>
    <property type="evidence" value="ECO:0007669"/>
    <property type="project" value="UniProtKB-UniRule"/>
</dbReference>
<evidence type="ECO:0000256" key="1">
    <source>
        <dbReference type="HAMAP-Rule" id="MF_00469"/>
    </source>
</evidence>
<dbReference type="HAMAP" id="MF_00469">
    <property type="entry name" value="TrhO"/>
    <property type="match status" value="1"/>
</dbReference>
<dbReference type="NCBIfam" id="NF001136">
    <property type="entry name" value="PRK00142.1-4"/>
    <property type="match status" value="1"/>
</dbReference>
<name>A0A4R3L8S2_9GAMM</name>
<feature type="region of interest" description="Disordered" evidence="2">
    <location>
        <begin position="291"/>
        <end position="326"/>
    </location>
</feature>
<dbReference type="PANTHER" id="PTHR43268:SF3">
    <property type="entry name" value="RHODANESE-LIKE DOMAIN-CONTAINING PROTEIN 7-RELATED"/>
    <property type="match status" value="1"/>
</dbReference>
<dbReference type="CDD" id="cd01518">
    <property type="entry name" value="RHOD_YceA"/>
    <property type="match status" value="1"/>
</dbReference>
<dbReference type="EMBL" id="SMAF01000016">
    <property type="protein sequence ID" value="TCS96193.1"/>
    <property type="molecule type" value="Genomic_DNA"/>
</dbReference>
<comment type="caution">
    <text evidence="4">The sequence shown here is derived from an EMBL/GenBank/DDBJ whole genome shotgun (WGS) entry which is preliminary data.</text>
</comment>
<dbReference type="OrthoDB" id="9778326at2"/>
<comment type="similarity">
    <text evidence="1">Belongs to the TrhO family.</text>
</comment>
<evidence type="ECO:0000313" key="5">
    <source>
        <dbReference type="Proteomes" id="UP000294599"/>
    </source>
</evidence>
<dbReference type="PANTHER" id="PTHR43268">
    <property type="entry name" value="THIOSULFATE SULFURTRANSFERASE/RHODANESE-LIKE DOMAIN-CONTAINING PROTEIN 2"/>
    <property type="match status" value="1"/>
</dbReference>
<evidence type="ECO:0000256" key="2">
    <source>
        <dbReference type="SAM" id="MobiDB-lite"/>
    </source>
</evidence>
<dbReference type="SUPFAM" id="SSF52821">
    <property type="entry name" value="Rhodanese/Cell cycle control phosphatase"/>
    <property type="match status" value="1"/>
</dbReference>
<dbReference type="InterPro" id="IPR020936">
    <property type="entry name" value="TrhO"/>
</dbReference>